<feature type="region of interest" description="Disordered" evidence="9">
    <location>
        <begin position="401"/>
        <end position="457"/>
    </location>
</feature>
<comment type="catalytic activity">
    <reaction evidence="8">
        <text>L-seryl-[protein] + ATP = O-phospho-L-seryl-[protein] + ADP + H(+)</text>
        <dbReference type="Rhea" id="RHEA:17989"/>
        <dbReference type="Rhea" id="RHEA-COMP:9863"/>
        <dbReference type="Rhea" id="RHEA-COMP:11604"/>
        <dbReference type="ChEBI" id="CHEBI:15378"/>
        <dbReference type="ChEBI" id="CHEBI:29999"/>
        <dbReference type="ChEBI" id="CHEBI:30616"/>
        <dbReference type="ChEBI" id="CHEBI:83421"/>
        <dbReference type="ChEBI" id="CHEBI:456216"/>
        <dbReference type="EC" id="2.7.11.1"/>
    </reaction>
</comment>
<keyword evidence="2" id="KW-0723">Serine/threonine-protein kinase</keyword>
<dbReference type="SUPFAM" id="SSF56112">
    <property type="entry name" value="Protein kinase-like (PK-like)"/>
    <property type="match status" value="1"/>
</dbReference>
<dbReference type="InterPro" id="IPR011009">
    <property type="entry name" value="Kinase-like_dom_sf"/>
</dbReference>
<dbReference type="SMART" id="SM00220">
    <property type="entry name" value="S_TKc"/>
    <property type="match status" value="1"/>
</dbReference>
<dbReference type="Proteomes" id="UP001221411">
    <property type="component" value="Unassembled WGS sequence"/>
</dbReference>
<evidence type="ECO:0000256" key="10">
    <source>
        <dbReference type="SAM" id="Phobius"/>
    </source>
</evidence>
<evidence type="ECO:0000313" key="12">
    <source>
        <dbReference type="EMBL" id="MDC0749358.1"/>
    </source>
</evidence>
<dbReference type="PANTHER" id="PTHR24363:SF0">
    <property type="entry name" value="SERINE_THREONINE KINASE LIKE DOMAIN CONTAINING 1"/>
    <property type="match status" value="1"/>
</dbReference>
<feature type="domain" description="Protein kinase" evidence="11">
    <location>
        <begin position="13"/>
        <end position="260"/>
    </location>
</feature>
<proteinExistence type="predicted"/>
<dbReference type="CDD" id="cd14014">
    <property type="entry name" value="STKc_PknB_like"/>
    <property type="match status" value="1"/>
</dbReference>
<evidence type="ECO:0000256" key="2">
    <source>
        <dbReference type="ARBA" id="ARBA00022527"/>
    </source>
</evidence>
<feature type="compositionally biased region" description="Acidic residues" evidence="9">
    <location>
        <begin position="432"/>
        <end position="445"/>
    </location>
</feature>
<keyword evidence="4" id="KW-0547">Nucleotide-binding</keyword>
<keyword evidence="10" id="KW-0472">Membrane</keyword>
<evidence type="ECO:0000256" key="8">
    <source>
        <dbReference type="ARBA" id="ARBA00048679"/>
    </source>
</evidence>
<evidence type="ECO:0000256" key="3">
    <source>
        <dbReference type="ARBA" id="ARBA00022679"/>
    </source>
</evidence>
<keyword evidence="5 12" id="KW-0418">Kinase</keyword>
<sequence>MSDAPDNLRDGRYAVVRLLGEGGQGATFEAVDKKEGQPVAVKRFRVRGAKSWKEVELAEREARVLAGLSHPGLPRYVEHFEEGGELFLVTQKIEGESLAAMQKRGATLSEADVIRFLRDASSILDYLHGRAPPVVHRDIKPSNVLRRPDGSFALIDFGAVRDKMKPEGGSTVVGTFGFMAPEQFQGRAMPASDVYAIGATAVSMLTGRQPEDLPHKGLAIDVDAALGRSARPALVAALVAMLEPDPDKRAGRLAPLLEKLGEAPSKKTAPHATKSEAKAERKAERKGEKEERRAERRAERWERRQARWEERQERWAREYESHAGSDVIPGPIAGFILFGLMVAQLAVLVGVRVIAPFVLRMLSLFFGKALREAAANVNEAGKKAHVALERAKGVIRSRAQALGDESARSEVQDRSDPSASKRVRVDVSDTTDAPDDEHLAEEEAAEAEREGRQRKRR</sequence>
<evidence type="ECO:0000259" key="11">
    <source>
        <dbReference type="PROSITE" id="PS50011"/>
    </source>
</evidence>
<name>A0ABT5F7I2_9BACT</name>
<feature type="transmembrane region" description="Helical" evidence="10">
    <location>
        <begin position="335"/>
        <end position="359"/>
    </location>
</feature>
<evidence type="ECO:0000313" key="13">
    <source>
        <dbReference type="Proteomes" id="UP001221411"/>
    </source>
</evidence>
<dbReference type="PROSITE" id="PS50011">
    <property type="entry name" value="PROTEIN_KINASE_DOM"/>
    <property type="match status" value="1"/>
</dbReference>
<dbReference type="PANTHER" id="PTHR24363">
    <property type="entry name" value="SERINE/THREONINE PROTEIN KINASE"/>
    <property type="match status" value="1"/>
</dbReference>
<dbReference type="EC" id="2.7.11.1" evidence="1"/>
<keyword evidence="13" id="KW-1185">Reference proteome</keyword>
<dbReference type="InterPro" id="IPR000719">
    <property type="entry name" value="Prot_kinase_dom"/>
</dbReference>
<dbReference type="RefSeq" id="WP_271929117.1">
    <property type="nucleotide sequence ID" value="NZ_JAQNDO010000001.1"/>
</dbReference>
<keyword evidence="3" id="KW-0808">Transferase</keyword>
<evidence type="ECO:0000256" key="7">
    <source>
        <dbReference type="ARBA" id="ARBA00047899"/>
    </source>
</evidence>
<feature type="compositionally biased region" description="Basic and acidic residues" evidence="9">
    <location>
        <begin position="405"/>
        <end position="416"/>
    </location>
</feature>
<organism evidence="12 13">
    <name type="scientific">Polyangium mundeleinium</name>
    <dbReference type="NCBI Taxonomy" id="2995306"/>
    <lineage>
        <taxon>Bacteria</taxon>
        <taxon>Pseudomonadati</taxon>
        <taxon>Myxococcota</taxon>
        <taxon>Polyangia</taxon>
        <taxon>Polyangiales</taxon>
        <taxon>Polyangiaceae</taxon>
        <taxon>Polyangium</taxon>
    </lineage>
</organism>
<gene>
    <name evidence="12" type="ORF">POL67_48970</name>
</gene>
<accession>A0ABT5F7I2</accession>
<dbReference type="GO" id="GO:0016301">
    <property type="term" value="F:kinase activity"/>
    <property type="evidence" value="ECO:0007669"/>
    <property type="project" value="UniProtKB-KW"/>
</dbReference>
<evidence type="ECO:0000256" key="9">
    <source>
        <dbReference type="SAM" id="MobiDB-lite"/>
    </source>
</evidence>
<dbReference type="EMBL" id="JAQNDO010000001">
    <property type="protein sequence ID" value="MDC0749358.1"/>
    <property type="molecule type" value="Genomic_DNA"/>
</dbReference>
<feature type="compositionally biased region" description="Basic and acidic residues" evidence="9">
    <location>
        <begin position="273"/>
        <end position="305"/>
    </location>
</feature>
<evidence type="ECO:0000256" key="1">
    <source>
        <dbReference type="ARBA" id="ARBA00012513"/>
    </source>
</evidence>
<comment type="catalytic activity">
    <reaction evidence="7">
        <text>L-threonyl-[protein] + ATP = O-phospho-L-threonyl-[protein] + ADP + H(+)</text>
        <dbReference type="Rhea" id="RHEA:46608"/>
        <dbReference type="Rhea" id="RHEA-COMP:11060"/>
        <dbReference type="Rhea" id="RHEA-COMP:11605"/>
        <dbReference type="ChEBI" id="CHEBI:15378"/>
        <dbReference type="ChEBI" id="CHEBI:30013"/>
        <dbReference type="ChEBI" id="CHEBI:30616"/>
        <dbReference type="ChEBI" id="CHEBI:61977"/>
        <dbReference type="ChEBI" id="CHEBI:456216"/>
        <dbReference type="EC" id="2.7.11.1"/>
    </reaction>
</comment>
<comment type="caution">
    <text evidence="12">The sequence shown here is derived from an EMBL/GenBank/DDBJ whole genome shotgun (WGS) entry which is preliminary data.</text>
</comment>
<evidence type="ECO:0000256" key="5">
    <source>
        <dbReference type="ARBA" id="ARBA00022777"/>
    </source>
</evidence>
<feature type="region of interest" description="Disordered" evidence="9">
    <location>
        <begin position="258"/>
        <end position="305"/>
    </location>
</feature>
<protein>
    <recommendedName>
        <fullName evidence="1">non-specific serine/threonine protein kinase</fullName>
        <ecNumber evidence="1">2.7.11.1</ecNumber>
    </recommendedName>
</protein>
<keyword evidence="10" id="KW-0812">Transmembrane</keyword>
<dbReference type="Pfam" id="PF00069">
    <property type="entry name" value="Pkinase"/>
    <property type="match status" value="1"/>
</dbReference>
<keyword evidence="10" id="KW-1133">Transmembrane helix</keyword>
<keyword evidence="6" id="KW-0067">ATP-binding</keyword>
<evidence type="ECO:0000256" key="6">
    <source>
        <dbReference type="ARBA" id="ARBA00022840"/>
    </source>
</evidence>
<evidence type="ECO:0000256" key="4">
    <source>
        <dbReference type="ARBA" id="ARBA00022741"/>
    </source>
</evidence>
<dbReference type="Gene3D" id="1.10.510.10">
    <property type="entry name" value="Transferase(Phosphotransferase) domain 1"/>
    <property type="match status" value="1"/>
</dbReference>
<reference evidence="12 13" key="1">
    <citation type="submission" date="2022-11" db="EMBL/GenBank/DDBJ databases">
        <title>Minimal conservation of predation-associated metabolite biosynthetic gene clusters underscores biosynthetic potential of Myxococcota including descriptions for ten novel species: Archangium lansinium sp. nov., Myxococcus landrumus sp. nov., Nannocystis bai.</title>
        <authorList>
            <person name="Ahearne A."/>
            <person name="Stevens C."/>
            <person name="Dowd S."/>
        </authorList>
    </citation>
    <scope>NUCLEOTIDE SEQUENCE [LARGE SCALE GENOMIC DNA]</scope>
    <source>
        <strain evidence="12 13">RJM3</strain>
    </source>
</reference>